<evidence type="ECO:0000256" key="1">
    <source>
        <dbReference type="ARBA" id="ARBA00004651"/>
    </source>
</evidence>
<feature type="transmembrane region" description="Helical" evidence="7">
    <location>
        <begin position="837"/>
        <end position="856"/>
    </location>
</feature>
<dbReference type="GO" id="GO:0022857">
    <property type="term" value="F:transmembrane transporter activity"/>
    <property type="evidence" value="ECO:0007669"/>
    <property type="project" value="TreeGrafter"/>
</dbReference>
<dbReference type="EMBL" id="JACEGA010000001">
    <property type="protein sequence ID" value="MBB2183153.1"/>
    <property type="molecule type" value="Genomic_DNA"/>
</dbReference>
<evidence type="ECO:0000256" key="3">
    <source>
        <dbReference type="ARBA" id="ARBA00022692"/>
    </source>
</evidence>
<gene>
    <name evidence="9" type="ORF">H0486_09710</name>
</gene>
<sequence length="872" mass="100019">MRNNNFKVIRRLSNRNLRKNRMRNIFALSAIIITAVLFTTLFTLGFGLIQITQEQNMRQVGTRAHAGLKDVTKDQYDKITAHPLVKEHSYNIFIGNAKNKELVKRQTEIRYTEEQDLKYGFAVLEEGKLPVNENEAVVDTIVMDLMGIPHKVGEEIELKFNFMGEEITKRFTICGWYQGDPIAKASTVYLSRVYYDQISEPYTEDDFLKVTDETSGVGLIQGSIVFRNSFDIEEKMAKVIIESGYSVEDIDIGINWAYFTEVSGEADFISTVFLITVFLVILLTGYLIIYNIFQISIINDIRNYGLLKTIGATKKQIRRLVLRQAFLLSAMGIPIGLGLGYLIGNLFIPILFGNFTNMNIQNFHMKPNFYIFLFGGLFSLITIYISCRKPGKIAGNVSPIEAVKYTEGGNFRRKRKKSRHGVSLCNMAFSNLSRNRKKTLITISSLSLSVVLMIEVVTFSRSFSIDKFMEGMLTGDFMISSIALNNYHTNVNDMKLPEEYIKAIESLDGIETSGRLYTTSDRRNHTLSDTALNRFREFYEKGELKTYEEEYYRFMIEKTINEKLPITEQRYAFDETLLHKLKVLEGKLDIDKFRSGNYILVVPYPDMSGSYYKPGDKVMLNYHTSESVLEDVLYNNIIVDHVWRNDQTKEYEVMAVVDIPSSMTERRYYINSLITILPIDEFLENDNDAECFAKAYWVEDEKEPAFEKFLKNYSTKVNPNVDYESKEGIRAELSSMNNTINFIGGALSLIVGVVGILNFINTMITSVITRKREFAMLQSIGLTNQQLRRMLIYEGLSYLVLTALISLIIGSLLSVSLIRALNSMIVYFDYQFTLQPFVLLLPFFLIIGISVPMVAYRNSMKLSIVERLREAE</sequence>
<evidence type="ECO:0000256" key="7">
    <source>
        <dbReference type="SAM" id="Phobius"/>
    </source>
</evidence>
<dbReference type="GO" id="GO:0005886">
    <property type="term" value="C:plasma membrane"/>
    <property type="evidence" value="ECO:0007669"/>
    <property type="project" value="UniProtKB-SubCell"/>
</dbReference>
<feature type="transmembrane region" description="Helical" evidence="7">
    <location>
        <begin position="368"/>
        <end position="387"/>
    </location>
</feature>
<dbReference type="RefSeq" id="WP_228352833.1">
    <property type="nucleotide sequence ID" value="NZ_JACEGA010000001.1"/>
</dbReference>
<comment type="similarity">
    <text evidence="6">Belongs to the ABC-4 integral membrane protein family.</text>
</comment>
<dbReference type="PANTHER" id="PTHR30572">
    <property type="entry name" value="MEMBRANE COMPONENT OF TRANSPORTER-RELATED"/>
    <property type="match status" value="1"/>
</dbReference>
<keyword evidence="10" id="KW-1185">Reference proteome</keyword>
<feature type="transmembrane region" description="Helical" evidence="7">
    <location>
        <begin position="325"/>
        <end position="348"/>
    </location>
</feature>
<keyword evidence="4 7" id="KW-1133">Transmembrane helix</keyword>
<proteinExistence type="inferred from homology"/>
<evidence type="ECO:0000256" key="6">
    <source>
        <dbReference type="ARBA" id="ARBA00038076"/>
    </source>
</evidence>
<dbReference type="InterPro" id="IPR003838">
    <property type="entry name" value="ABC3_permease_C"/>
</dbReference>
<dbReference type="Pfam" id="PF02687">
    <property type="entry name" value="FtsX"/>
    <property type="match status" value="2"/>
</dbReference>
<evidence type="ECO:0000313" key="9">
    <source>
        <dbReference type="EMBL" id="MBB2183153.1"/>
    </source>
</evidence>
<feature type="transmembrane region" description="Helical" evidence="7">
    <location>
        <begin position="268"/>
        <end position="293"/>
    </location>
</feature>
<feature type="transmembrane region" description="Helical" evidence="7">
    <location>
        <begin position="742"/>
        <end position="769"/>
    </location>
</feature>
<feature type="domain" description="ABC3 transporter permease C-terminal" evidence="8">
    <location>
        <begin position="276"/>
        <end position="388"/>
    </location>
</feature>
<protein>
    <submittedName>
        <fullName evidence="9">ABC transporter permease</fullName>
    </submittedName>
</protein>
<organism evidence="9 10">
    <name type="scientific">Variimorphobacter saccharofermentans</name>
    <dbReference type="NCBI Taxonomy" id="2755051"/>
    <lineage>
        <taxon>Bacteria</taxon>
        <taxon>Bacillati</taxon>
        <taxon>Bacillota</taxon>
        <taxon>Clostridia</taxon>
        <taxon>Lachnospirales</taxon>
        <taxon>Lachnospiraceae</taxon>
        <taxon>Variimorphobacter</taxon>
    </lineage>
</organism>
<dbReference type="AlphaFoldDB" id="A0A839JZP5"/>
<feature type="transmembrane region" description="Helical" evidence="7">
    <location>
        <begin position="440"/>
        <end position="459"/>
    </location>
</feature>
<feature type="transmembrane region" description="Helical" evidence="7">
    <location>
        <begin position="790"/>
        <end position="817"/>
    </location>
</feature>
<dbReference type="Proteomes" id="UP000574276">
    <property type="component" value="Unassembled WGS sequence"/>
</dbReference>
<evidence type="ECO:0000259" key="8">
    <source>
        <dbReference type="Pfam" id="PF02687"/>
    </source>
</evidence>
<evidence type="ECO:0000313" key="10">
    <source>
        <dbReference type="Proteomes" id="UP000574276"/>
    </source>
</evidence>
<keyword evidence="3 7" id="KW-0812">Transmembrane</keyword>
<keyword evidence="5 7" id="KW-0472">Membrane</keyword>
<evidence type="ECO:0000256" key="4">
    <source>
        <dbReference type="ARBA" id="ARBA00022989"/>
    </source>
</evidence>
<name>A0A839JZP5_9FIRM</name>
<comment type="subcellular location">
    <subcellularLocation>
        <location evidence="1">Cell membrane</location>
        <topology evidence="1">Multi-pass membrane protein</topology>
    </subcellularLocation>
</comment>
<dbReference type="InterPro" id="IPR050250">
    <property type="entry name" value="Macrolide_Exporter_MacB"/>
</dbReference>
<accession>A0A839JZP5</accession>
<comment type="caution">
    <text evidence="9">The sequence shown here is derived from an EMBL/GenBank/DDBJ whole genome shotgun (WGS) entry which is preliminary data.</text>
</comment>
<keyword evidence="2" id="KW-1003">Cell membrane</keyword>
<evidence type="ECO:0000256" key="2">
    <source>
        <dbReference type="ARBA" id="ARBA00022475"/>
    </source>
</evidence>
<feature type="domain" description="ABC3 transporter permease C-terminal" evidence="8">
    <location>
        <begin position="746"/>
        <end position="863"/>
    </location>
</feature>
<evidence type="ECO:0000256" key="5">
    <source>
        <dbReference type="ARBA" id="ARBA00023136"/>
    </source>
</evidence>
<dbReference type="PANTHER" id="PTHR30572:SF4">
    <property type="entry name" value="ABC TRANSPORTER PERMEASE YTRF"/>
    <property type="match status" value="1"/>
</dbReference>
<reference evidence="9 10" key="1">
    <citation type="submission" date="2020-07" db="EMBL/GenBank/DDBJ databases">
        <title>Characterization and genome sequencing of isolate MD1, a novel member within the family Lachnospiraceae.</title>
        <authorList>
            <person name="Rettenmaier R."/>
            <person name="Di Bello L."/>
            <person name="Zinser C."/>
            <person name="Scheitz K."/>
            <person name="Liebl W."/>
            <person name="Zverlov V."/>
        </authorList>
    </citation>
    <scope>NUCLEOTIDE SEQUENCE [LARGE SCALE GENOMIC DNA]</scope>
    <source>
        <strain evidence="9 10">MD1</strain>
    </source>
</reference>
<feature type="transmembrane region" description="Helical" evidence="7">
    <location>
        <begin position="25"/>
        <end position="49"/>
    </location>
</feature>